<dbReference type="PANTHER" id="PTHR10742">
    <property type="entry name" value="FLAVIN MONOAMINE OXIDASE"/>
    <property type="match status" value="1"/>
</dbReference>
<dbReference type="STRING" id="1314800.A0A1B7NAQ0"/>
<evidence type="ECO:0000256" key="1">
    <source>
        <dbReference type="SAM" id="MobiDB-lite"/>
    </source>
</evidence>
<organism evidence="3 4">
    <name type="scientific">Rhizopogon vinicolor AM-OR11-026</name>
    <dbReference type="NCBI Taxonomy" id="1314800"/>
    <lineage>
        <taxon>Eukaryota</taxon>
        <taxon>Fungi</taxon>
        <taxon>Dikarya</taxon>
        <taxon>Basidiomycota</taxon>
        <taxon>Agaricomycotina</taxon>
        <taxon>Agaricomycetes</taxon>
        <taxon>Agaricomycetidae</taxon>
        <taxon>Boletales</taxon>
        <taxon>Suillineae</taxon>
        <taxon>Rhizopogonaceae</taxon>
        <taxon>Rhizopogon</taxon>
    </lineage>
</organism>
<proteinExistence type="predicted"/>
<dbReference type="PANTHER" id="PTHR10742:SF342">
    <property type="entry name" value="AMINE OXIDASE"/>
    <property type="match status" value="1"/>
</dbReference>
<dbReference type="Gene3D" id="3.90.660.10">
    <property type="match status" value="1"/>
</dbReference>
<dbReference type="InParanoid" id="A0A1B7NAQ0"/>
<evidence type="ECO:0000313" key="4">
    <source>
        <dbReference type="Proteomes" id="UP000092154"/>
    </source>
</evidence>
<dbReference type="SUPFAM" id="SSF51905">
    <property type="entry name" value="FAD/NAD(P)-binding domain"/>
    <property type="match status" value="1"/>
</dbReference>
<dbReference type="Gene3D" id="1.10.10.1620">
    <property type="match status" value="1"/>
</dbReference>
<feature type="domain" description="Amine oxidase" evidence="2">
    <location>
        <begin position="105"/>
        <end position="610"/>
    </location>
</feature>
<dbReference type="InterPro" id="IPR002937">
    <property type="entry name" value="Amino_oxidase"/>
</dbReference>
<accession>A0A1B7NAQ0</accession>
<dbReference type="InterPro" id="IPR050281">
    <property type="entry name" value="Flavin_monoamine_oxidase"/>
</dbReference>
<feature type="region of interest" description="Disordered" evidence="1">
    <location>
        <begin position="58"/>
        <end position="92"/>
    </location>
</feature>
<sequence>MGFDGSEDVLGYWGRNVVEDYHNTLLKKLPSLTAQLSGVKGGNKPPQQPFRLLGSNLRVGQSPPQLPRLPYDGHDHDGQAPPQLPGHRSGRRAAPKVGILGAGVGGLYTALMLDSLDIKYEILEASDRTGGRLFTHKFEDGGKYDYYDVGAMRYPLPKKDENGKYKSGVMKRLGELIEYSKLNDGLAVPLRDTIIDYYYQARTGGTFKYFNSERYQVPLENPDPPNFRAREMGVESEYITAGVDNIAADIVIPFARMIMEDVGLDTNMGKGWDLMMQNDAYSLRAYMSFKYIPSVDLKLPPSHLNTNTINWCETFDKSTGWYDRALTEQVLEALAFARVGSSTFGEIEWKCFDGGSHVLADYMTKYIRSTTEDPNALIRTNKSVKSISQATNGMEVSTWDGSATTYSHVISTIPLPCMRTIDLSAAGLNVMQTTALRKLQYGPSVKVGIRFKTTWWTTRFGIVGGQSFTDLPVRTVVYPSYGVDSDTPSTVLIASYCWTNDAERLGSLISTGKEEYNEQLKELVLRNLADVHGMPYSDLVDEFVEMHAWDWNHDPLTGGAFAFFGPGDFQDLYTSLTAPNANKRLHFAGEAISTRHAWVVGALDSAWRAVFEYLLSSGQHDRIEEFFRLWGTNVEWAQLPTEPPTEDGSGGFDPEDHLLGVHMRYTYAAELTGDIKF</sequence>
<dbReference type="AlphaFoldDB" id="A0A1B7NAQ0"/>
<dbReference type="Proteomes" id="UP000092154">
    <property type="component" value="Unassembled WGS sequence"/>
</dbReference>
<dbReference type="OrthoDB" id="7777654at2759"/>
<evidence type="ECO:0000313" key="3">
    <source>
        <dbReference type="EMBL" id="OAX41858.1"/>
    </source>
</evidence>
<dbReference type="InterPro" id="IPR036188">
    <property type="entry name" value="FAD/NAD-bd_sf"/>
</dbReference>
<dbReference type="Pfam" id="PF01593">
    <property type="entry name" value="Amino_oxidase"/>
    <property type="match status" value="1"/>
</dbReference>
<gene>
    <name evidence="3" type="ORF">K503DRAFT_436190</name>
</gene>
<dbReference type="GO" id="GO:0001716">
    <property type="term" value="F:L-amino-acid oxidase activity"/>
    <property type="evidence" value="ECO:0007669"/>
    <property type="project" value="TreeGrafter"/>
</dbReference>
<keyword evidence="4" id="KW-1185">Reference proteome</keyword>
<reference evidence="3 4" key="1">
    <citation type="submission" date="2016-06" db="EMBL/GenBank/DDBJ databases">
        <title>Comparative genomics of the ectomycorrhizal sister species Rhizopogon vinicolor and Rhizopogon vesiculosus (Basidiomycota: Boletales) reveals a divergence of the mating type B locus.</title>
        <authorList>
            <consortium name="DOE Joint Genome Institute"/>
            <person name="Mujic A.B."/>
            <person name="Kuo A."/>
            <person name="Tritt A."/>
            <person name="Lipzen A."/>
            <person name="Chen C."/>
            <person name="Johnson J."/>
            <person name="Sharma A."/>
            <person name="Barry K."/>
            <person name="Grigoriev I.V."/>
            <person name="Spatafora J.W."/>
        </authorList>
    </citation>
    <scope>NUCLEOTIDE SEQUENCE [LARGE SCALE GENOMIC DNA]</scope>
    <source>
        <strain evidence="3 4">AM-OR11-026</strain>
    </source>
</reference>
<dbReference type="GO" id="GO:0009063">
    <property type="term" value="P:amino acid catabolic process"/>
    <property type="evidence" value="ECO:0007669"/>
    <property type="project" value="TreeGrafter"/>
</dbReference>
<dbReference type="EMBL" id="KV448169">
    <property type="protein sequence ID" value="OAX41858.1"/>
    <property type="molecule type" value="Genomic_DNA"/>
</dbReference>
<dbReference type="Gene3D" id="3.50.50.60">
    <property type="entry name" value="FAD/NAD(P)-binding domain"/>
    <property type="match status" value="2"/>
</dbReference>
<name>A0A1B7NAQ0_9AGAM</name>
<dbReference type="SUPFAM" id="SSF54373">
    <property type="entry name" value="FAD-linked reductases, C-terminal domain"/>
    <property type="match status" value="1"/>
</dbReference>
<evidence type="ECO:0000259" key="2">
    <source>
        <dbReference type="Pfam" id="PF01593"/>
    </source>
</evidence>
<protein>
    <recommendedName>
        <fullName evidence="2">Amine oxidase domain-containing protein</fullName>
    </recommendedName>
</protein>